<dbReference type="Gene3D" id="2.20.25.30">
    <property type="match status" value="1"/>
</dbReference>
<keyword evidence="8" id="KW-1185">Reference proteome</keyword>
<dbReference type="PROSITE" id="PS50011">
    <property type="entry name" value="PROTEIN_KINASE_DOM"/>
    <property type="match status" value="1"/>
</dbReference>
<dbReference type="AlphaFoldDB" id="A0A2P6VC42"/>
<dbReference type="EMBL" id="LHPF02000014">
    <property type="protein sequence ID" value="PSC71657.1"/>
    <property type="molecule type" value="Genomic_DNA"/>
</dbReference>
<evidence type="ECO:0000259" key="6">
    <source>
        <dbReference type="PROSITE" id="PS50011"/>
    </source>
</evidence>
<dbReference type="InterPro" id="IPR050522">
    <property type="entry name" value="Ribosomal_protein_eL43"/>
</dbReference>
<keyword evidence="4" id="KW-0687">Ribonucleoprotein</keyword>
<dbReference type="STRING" id="554055.A0A2P6VC42"/>
<gene>
    <name evidence="7" type="ORF">C2E20_5148</name>
</gene>
<proteinExistence type="inferred from homology"/>
<dbReference type="PROSITE" id="PS00108">
    <property type="entry name" value="PROTEIN_KINASE_ST"/>
    <property type="match status" value="1"/>
</dbReference>
<name>A0A2P6VC42_9CHLO</name>
<dbReference type="SUPFAM" id="SSF56112">
    <property type="entry name" value="Protein kinase-like (PK-like)"/>
    <property type="match status" value="1"/>
</dbReference>
<dbReference type="PANTHER" id="PTHR48129">
    <property type="entry name" value="60S RIBOSOMAL PROTEIN L37A"/>
    <property type="match status" value="1"/>
</dbReference>
<keyword evidence="2" id="KW-0862">Zinc</keyword>
<dbReference type="Pfam" id="PF01780">
    <property type="entry name" value="Ribosomal_L37ae"/>
    <property type="match status" value="1"/>
</dbReference>
<sequence length="560" mass="59846">MSKRTKKVGIVGKYGTRYGASLRKQIKKIEVSQHSKYFCSFCGKFGMKRQVVGIWKCKACNKTQAGGAYVLNTAASVTVRSTIRRLREQIENPSASLGLQLSLGEPSGRLSASLSRAGSLAARVAGGTGLRSSPTQELWRTSTAVSDLVASALGCVDVADLCGPSYVHPGRLKKIKALGEGAFAEVEKAQLLRRRESPAAAAPGARPRRSPFISEARLLIKMEHHPSIIGYIGLGCEDASTPEAQWRTLYLVQELAAGGTLKNLILNQMINPTRKLYSLGGAVRWGAQIAEGLAHLHSINPMIIHRDLKAENVLLAPADDGTLNARLADFGLHALVPQPGMASSQWGLCELKEEGSTHGGPVFGPGGMRLRAESSHSVGSPKSASTSPEKNRQAGESAAARALLAEDEGTAGAADGGGDNEGSPRGKKYRMTGKTGAFVYMAPEVLLCRAYNEKVDVFSFGVILYELLHRRMIVAELMYLGNVEDAEAHAWQVAGGHRPTISPDLPQQLQALVAECWAQGPDDRPSMADVARRLREVEQSGEVAAAEHRHGPSAGCCTVM</sequence>
<reference evidence="7 8" key="1">
    <citation type="journal article" date="2018" name="Plant J.">
        <title>Genome sequences of Chlorella sorokiniana UTEX 1602 and Micractinium conductrix SAG 241.80: implications to maltose excretion by a green alga.</title>
        <authorList>
            <person name="Arriola M.B."/>
            <person name="Velmurugan N."/>
            <person name="Zhang Y."/>
            <person name="Plunkett M.H."/>
            <person name="Hondzo H."/>
            <person name="Barney B.M."/>
        </authorList>
    </citation>
    <scope>NUCLEOTIDE SEQUENCE [LARGE SCALE GENOMIC DNA]</scope>
    <source>
        <strain evidence="7 8">SAG 241.80</strain>
    </source>
</reference>
<dbReference type="GO" id="GO:0005840">
    <property type="term" value="C:ribosome"/>
    <property type="evidence" value="ECO:0007669"/>
    <property type="project" value="UniProtKB-KW"/>
</dbReference>
<dbReference type="NCBIfam" id="TIGR00280">
    <property type="entry name" value="eL43_euk_arch"/>
    <property type="match status" value="1"/>
</dbReference>
<dbReference type="InterPro" id="IPR001245">
    <property type="entry name" value="Ser-Thr/Tyr_kinase_cat_dom"/>
</dbReference>
<evidence type="ECO:0000256" key="3">
    <source>
        <dbReference type="ARBA" id="ARBA00022980"/>
    </source>
</evidence>
<dbReference type="InterPro" id="IPR011009">
    <property type="entry name" value="Kinase-like_dom_sf"/>
</dbReference>
<dbReference type="InterPro" id="IPR000719">
    <property type="entry name" value="Prot_kinase_dom"/>
</dbReference>
<organism evidence="7 8">
    <name type="scientific">Micractinium conductrix</name>
    <dbReference type="NCBI Taxonomy" id="554055"/>
    <lineage>
        <taxon>Eukaryota</taxon>
        <taxon>Viridiplantae</taxon>
        <taxon>Chlorophyta</taxon>
        <taxon>core chlorophytes</taxon>
        <taxon>Trebouxiophyceae</taxon>
        <taxon>Chlorellales</taxon>
        <taxon>Chlorellaceae</taxon>
        <taxon>Chlorella clade</taxon>
        <taxon>Micractinium</taxon>
    </lineage>
</organism>
<evidence type="ECO:0000256" key="2">
    <source>
        <dbReference type="ARBA" id="ARBA00022833"/>
    </source>
</evidence>
<feature type="region of interest" description="Disordered" evidence="5">
    <location>
        <begin position="357"/>
        <end position="400"/>
    </location>
</feature>
<comment type="similarity">
    <text evidence="1">Belongs to the eukaryotic ribosomal protein eL43 family.</text>
</comment>
<dbReference type="HAMAP" id="MF_00327">
    <property type="entry name" value="Ribosomal_eL43"/>
    <property type="match status" value="1"/>
</dbReference>
<dbReference type="SUPFAM" id="SSF57829">
    <property type="entry name" value="Zn-binding ribosomal proteins"/>
    <property type="match status" value="1"/>
</dbReference>
<dbReference type="InterPro" id="IPR011332">
    <property type="entry name" value="Ribosomal_zn-bd"/>
</dbReference>
<dbReference type="Proteomes" id="UP000239649">
    <property type="component" value="Unassembled WGS sequence"/>
</dbReference>
<dbReference type="GO" id="GO:0003735">
    <property type="term" value="F:structural constituent of ribosome"/>
    <property type="evidence" value="ECO:0007669"/>
    <property type="project" value="InterPro"/>
</dbReference>
<dbReference type="OrthoDB" id="564175at2759"/>
<evidence type="ECO:0000256" key="5">
    <source>
        <dbReference type="SAM" id="MobiDB-lite"/>
    </source>
</evidence>
<dbReference type="FunFam" id="2.20.25.30:FF:000002">
    <property type="entry name" value="60S ribosomal protein L37a"/>
    <property type="match status" value="1"/>
</dbReference>
<comment type="caution">
    <text evidence="7">The sequence shown here is derived from an EMBL/GenBank/DDBJ whole genome shotgun (WGS) entry which is preliminary data.</text>
</comment>
<dbReference type="GO" id="GO:0005524">
    <property type="term" value="F:ATP binding"/>
    <property type="evidence" value="ECO:0007669"/>
    <property type="project" value="InterPro"/>
</dbReference>
<dbReference type="GO" id="GO:1990904">
    <property type="term" value="C:ribonucleoprotein complex"/>
    <property type="evidence" value="ECO:0007669"/>
    <property type="project" value="UniProtKB-KW"/>
</dbReference>
<dbReference type="Pfam" id="PF07714">
    <property type="entry name" value="PK_Tyr_Ser-Thr"/>
    <property type="match status" value="2"/>
</dbReference>
<accession>A0A2P6VC42</accession>
<dbReference type="InterPro" id="IPR008271">
    <property type="entry name" value="Ser/Thr_kinase_AS"/>
</dbReference>
<dbReference type="SMART" id="SM00220">
    <property type="entry name" value="S_TKc"/>
    <property type="match status" value="1"/>
</dbReference>
<dbReference type="InterPro" id="IPR002674">
    <property type="entry name" value="Ribosomal_eL43"/>
</dbReference>
<feature type="region of interest" description="Disordered" evidence="5">
    <location>
        <begin position="409"/>
        <end position="428"/>
    </location>
</feature>
<protein>
    <submittedName>
        <fullName evidence="7">60S ribosomal L37a</fullName>
    </submittedName>
</protein>
<feature type="compositionally biased region" description="Polar residues" evidence="5">
    <location>
        <begin position="375"/>
        <end position="388"/>
    </location>
</feature>
<evidence type="ECO:0000313" key="8">
    <source>
        <dbReference type="Proteomes" id="UP000239649"/>
    </source>
</evidence>
<evidence type="ECO:0000256" key="4">
    <source>
        <dbReference type="ARBA" id="ARBA00023274"/>
    </source>
</evidence>
<feature type="domain" description="Protein kinase" evidence="6">
    <location>
        <begin position="172"/>
        <end position="537"/>
    </location>
</feature>
<dbReference type="PANTHER" id="PTHR48129:SF1">
    <property type="entry name" value="LARGE RIBOSOMAL SUBUNIT PROTEIN EL43"/>
    <property type="match status" value="1"/>
</dbReference>
<evidence type="ECO:0000313" key="7">
    <source>
        <dbReference type="EMBL" id="PSC71657.1"/>
    </source>
</evidence>
<dbReference type="GO" id="GO:0004672">
    <property type="term" value="F:protein kinase activity"/>
    <property type="evidence" value="ECO:0007669"/>
    <property type="project" value="InterPro"/>
</dbReference>
<keyword evidence="3" id="KW-0689">Ribosomal protein</keyword>
<dbReference type="InterPro" id="IPR011331">
    <property type="entry name" value="Ribosomal_eL37/eL43"/>
</dbReference>
<feature type="compositionally biased region" description="Gly residues" evidence="5">
    <location>
        <begin position="357"/>
        <end position="367"/>
    </location>
</feature>
<dbReference type="Gene3D" id="1.10.510.10">
    <property type="entry name" value="Transferase(Phosphotransferase) domain 1"/>
    <property type="match status" value="2"/>
</dbReference>
<dbReference type="GO" id="GO:0006412">
    <property type="term" value="P:translation"/>
    <property type="evidence" value="ECO:0007669"/>
    <property type="project" value="InterPro"/>
</dbReference>
<evidence type="ECO:0000256" key="1">
    <source>
        <dbReference type="ARBA" id="ARBA00008672"/>
    </source>
</evidence>